<organism evidence="9 10">
    <name type="scientific">Campylobacter anatolicus</name>
    <dbReference type="NCBI Taxonomy" id="2829105"/>
    <lineage>
        <taxon>Bacteria</taxon>
        <taxon>Pseudomonadati</taxon>
        <taxon>Campylobacterota</taxon>
        <taxon>Epsilonproteobacteria</taxon>
        <taxon>Campylobacterales</taxon>
        <taxon>Campylobacteraceae</taxon>
        <taxon>Campylobacter</taxon>
    </lineage>
</organism>
<evidence type="ECO:0000256" key="2">
    <source>
        <dbReference type="ARBA" id="ARBA00022448"/>
    </source>
</evidence>
<dbReference type="CDD" id="cd06261">
    <property type="entry name" value="TM_PBP2"/>
    <property type="match status" value="1"/>
</dbReference>
<name>A0ABS5HKM4_9BACT</name>
<evidence type="ECO:0000256" key="5">
    <source>
        <dbReference type="ARBA" id="ARBA00022989"/>
    </source>
</evidence>
<dbReference type="Pfam" id="PF12911">
    <property type="entry name" value="OppC_N"/>
    <property type="match status" value="1"/>
</dbReference>
<keyword evidence="10" id="KW-1185">Reference proteome</keyword>
<dbReference type="PROSITE" id="PS50928">
    <property type="entry name" value="ABC_TM1"/>
    <property type="match status" value="1"/>
</dbReference>
<feature type="transmembrane region" description="Helical" evidence="7">
    <location>
        <begin position="194"/>
        <end position="219"/>
    </location>
</feature>
<dbReference type="SUPFAM" id="SSF161098">
    <property type="entry name" value="MetI-like"/>
    <property type="match status" value="1"/>
</dbReference>
<dbReference type="InterPro" id="IPR035906">
    <property type="entry name" value="MetI-like_sf"/>
</dbReference>
<evidence type="ECO:0000256" key="3">
    <source>
        <dbReference type="ARBA" id="ARBA00022475"/>
    </source>
</evidence>
<keyword evidence="3" id="KW-1003">Cell membrane</keyword>
<keyword evidence="4 7" id="KW-0812">Transmembrane</keyword>
<comment type="similarity">
    <text evidence="7">Belongs to the binding-protein-dependent transport system permease family.</text>
</comment>
<dbReference type="Pfam" id="PF00528">
    <property type="entry name" value="BPD_transp_1"/>
    <property type="match status" value="1"/>
</dbReference>
<protein>
    <submittedName>
        <fullName evidence="9">ABC transporter permease subunit</fullName>
    </submittedName>
</protein>
<feature type="transmembrane region" description="Helical" evidence="7">
    <location>
        <begin position="48"/>
        <end position="67"/>
    </location>
</feature>
<evidence type="ECO:0000256" key="1">
    <source>
        <dbReference type="ARBA" id="ARBA00004651"/>
    </source>
</evidence>
<dbReference type="Proteomes" id="UP000682951">
    <property type="component" value="Unassembled WGS sequence"/>
</dbReference>
<evidence type="ECO:0000313" key="9">
    <source>
        <dbReference type="EMBL" id="MBR8464641.1"/>
    </source>
</evidence>
<dbReference type="EMBL" id="JAGSSW010000010">
    <property type="protein sequence ID" value="MBR8464641.1"/>
    <property type="molecule type" value="Genomic_DNA"/>
</dbReference>
<feature type="domain" description="ABC transmembrane type-1" evidence="8">
    <location>
        <begin position="74"/>
        <end position="262"/>
    </location>
</feature>
<keyword evidence="5 7" id="KW-1133">Transmembrane helix</keyword>
<dbReference type="PANTHER" id="PTHR43386:SF1">
    <property type="entry name" value="D,D-DIPEPTIDE TRANSPORT SYSTEM PERMEASE PROTEIN DDPC-RELATED"/>
    <property type="match status" value="1"/>
</dbReference>
<accession>A0ABS5HKM4</accession>
<reference evidence="9 10" key="1">
    <citation type="submission" date="2021-04" db="EMBL/GenBank/DDBJ databases">
        <title>Molecular and phenotypic characterization and identification of bacterial isolates recovered from the Anatolian ground squirrels (Spermophilus xanthoprymnus) and which have the potential to form a new species in the Campylobacter genus.</title>
        <authorList>
            <person name="Aydin F."/>
            <person name="Abay S."/>
            <person name="Kayman T."/>
            <person name="Karakaya E."/>
            <person name="Mustak H.K."/>
            <person name="Mustak I.B."/>
            <person name="Bilgin N."/>
            <person name="Duzler A."/>
            <person name="Sahin O."/>
            <person name="Guran O."/>
            <person name="Saticioglu I.B."/>
        </authorList>
    </citation>
    <scope>NUCLEOTIDE SEQUENCE [LARGE SCALE GENOMIC DNA]</scope>
    <source>
        <strain evidence="10">faydin-G24</strain>
    </source>
</reference>
<feature type="transmembrane region" description="Helical" evidence="7">
    <location>
        <begin position="79"/>
        <end position="104"/>
    </location>
</feature>
<evidence type="ECO:0000313" key="10">
    <source>
        <dbReference type="Proteomes" id="UP000682951"/>
    </source>
</evidence>
<evidence type="ECO:0000256" key="6">
    <source>
        <dbReference type="ARBA" id="ARBA00023136"/>
    </source>
</evidence>
<dbReference type="Gene3D" id="1.10.3720.10">
    <property type="entry name" value="MetI-like"/>
    <property type="match status" value="1"/>
</dbReference>
<keyword evidence="6 7" id="KW-0472">Membrane</keyword>
<evidence type="ECO:0000256" key="7">
    <source>
        <dbReference type="RuleBase" id="RU363032"/>
    </source>
</evidence>
<feature type="transmembrane region" description="Helical" evidence="7">
    <location>
        <begin position="239"/>
        <end position="261"/>
    </location>
</feature>
<gene>
    <name evidence="9" type="ORF">KDD93_08725</name>
</gene>
<dbReference type="PANTHER" id="PTHR43386">
    <property type="entry name" value="OLIGOPEPTIDE TRANSPORT SYSTEM PERMEASE PROTEIN APPC"/>
    <property type="match status" value="1"/>
</dbReference>
<dbReference type="InterPro" id="IPR000515">
    <property type="entry name" value="MetI-like"/>
</dbReference>
<sequence length="281" mass="31109">MRDIVINFRKNFLTLISIFIILMVIFLGIFANFIAPNDPLTPNLANKFASFSITYPLGTDHLGRCVLSRLIYGIRTTLFLAFITIFITIFLSTIIGTLAGYFNFFGNVIMRVCDAMLAFPAELFILSIVGFLGVGVANIIIATIIAKSAWYIRMIYTFTLEYKNVNFILFSRASGISDTTIICKHILPCISKDIILLVSLDVGWVILSLSALSFLGLGVQAPTPEWGMMLNEAKNVLSVAPFQTLPSGVCILVVVLAFNFLGDSLSETLDKSRYMQIKLAK</sequence>
<feature type="transmembrane region" description="Helical" evidence="7">
    <location>
        <begin position="124"/>
        <end position="146"/>
    </location>
</feature>
<keyword evidence="2 7" id="KW-0813">Transport</keyword>
<dbReference type="RefSeq" id="WP_212142461.1">
    <property type="nucleotide sequence ID" value="NZ_JAGSSW010000010.1"/>
</dbReference>
<dbReference type="NCBIfam" id="NF045473">
    <property type="entry name" value="Opp1C"/>
    <property type="match status" value="1"/>
</dbReference>
<dbReference type="InterPro" id="IPR050366">
    <property type="entry name" value="BP-dependent_transpt_permease"/>
</dbReference>
<evidence type="ECO:0000256" key="4">
    <source>
        <dbReference type="ARBA" id="ARBA00022692"/>
    </source>
</evidence>
<evidence type="ECO:0000259" key="8">
    <source>
        <dbReference type="PROSITE" id="PS50928"/>
    </source>
</evidence>
<feature type="transmembrane region" description="Helical" evidence="7">
    <location>
        <begin position="12"/>
        <end position="36"/>
    </location>
</feature>
<proteinExistence type="inferred from homology"/>
<comment type="caution">
    <text evidence="9">The sequence shown here is derived from an EMBL/GenBank/DDBJ whole genome shotgun (WGS) entry which is preliminary data.</text>
</comment>
<dbReference type="InterPro" id="IPR053474">
    <property type="entry name" value="Staphylopine_ABC_permease"/>
</dbReference>
<comment type="subcellular location">
    <subcellularLocation>
        <location evidence="1 7">Cell membrane</location>
        <topology evidence="1 7">Multi-pass membrane protein</topology>
    </subcellularLocation>
</comment>
<dbReference type="InterPro" id="IPR025966">
    <property type="entry name" value="OppC_N"/>
</dbReference>